<evidence type="ECO:0000256" key="2">
    <source>
        <dbReference type="SAM" id="SignalP"/>
    </source>
</evidence>
<accession>A0A7X3CTC1</accession>
<evidence type="ECO:0008006" key="5">
    <source>
        <dbReference type="Google" id="ProtNLM"/>
    </source>
</evidence>
<keyword evidence="4" id="KW-1185">Reference proteome</keyword>
<feature type="chain" id="PRO_5030726033" description="DUF11 domain-containing protein" evidence="2">
    <location>
        <begin position="28"/>
        <end position="567"/>
    </location>
</feature>
<reference evidence="3 4" key="1">
    <citation type="submission" date="2019-11" db="EMBL/GenBank/DDBJ databases">
        <title>Draft genome sequences of five Paenibacillus species of dairy origin.</title>
        <authorList>
            <person name="Olajide A.M."/>
            <person name="Chen S."/>
            <person name="Lapointe G."/>
        </authorList>
    </citation>
    <scope>NUCLEOTIDE SEQUENCE [LARGE SCALE GENOMIC DNA]</scope>
    <source>
        <strain evidence="3 4">2CS3</strain>
    </source>
</reference>
<dbReference type="AlphaFoldDB" id="A0A7X3CTC1"/>
<feature type="signal peptide" evidence="2">
    <location>
        <begin position="1"/>
        <end position="27"/>
    </location>
</feature>
<dbReference type="Proteomes" id="UP000450917">
    <property type="component" value="Unassembled WGS sequence"/>
</dbReference>
<sequence>MNNKLKLSVASVVISVSLLGTGYSALAADSAAAGAPAVVSYKLTDLLDVEVKGVLNERVDAGTRIGVVVRLKNNGSAITRVPDYELRVRTNEGIEYTLQGSAANAKSLQPKATTELSYMTTIDRTDEVVLSQVNWTDVDYYVYPKKETLIVGIPVQGVSWQGSDTTITDPAALKKWSESFTIPGLISPLQYTPVSLNKESTEQGTVIVVQLLAYNPTGKRETIPAFGIDGKSASKVYEGSRVEQRSLVLEPKEEKYIHYAIPVDQDTTIESFNVLTRESFAQAGGVTNFNVGRLNIILPSNAVTTGVAAYKIGTPIAFDKLSELIHPDMQVSVVEFVMDENEEAGNKHVTAKFKLTNNSSKPVALPTFQADLVSTDGYEYAGSRQNVVTRTVMPNSSLTVSYSFTVPVSEKGNGLVMKIQDTTSAAPYKSTVAVFSTELQAPEKGKFSLYPFDVKVKDWHLVSDYGPTTQYRYAYRLKLDLAIQRDEQVQLDPNFSNLFFELYDSSDRLVGSASGSLYGTGRLVNGENNITINGASETFDPRMKVRIYETFQTPAGEAKRLLAEFKQ</sequence>
<comment type="caution">
    <text evidence="3">The sequence shown here is derived from an EMBL/GenBank/DDBJ whole genome shotgun (WGS) entry which is preliminary data.</text>
</comment>
<name>A0A7X3CTC1_9BACL</name>
<proteinExistence type="predicted"/>
<dbReference type="InterPro" id="IPR029050">
    <property type="entry name" value="Immunoprotect_excell_Ig-like"/>
</dbReference>
<dbReference type="RefSeq" id="WP_054798723.1">
    <property type="nucleotide sequence ID" value="NZ_JARTHJ010000027.1"/>
</dbReference>
<dbReference type="Gene3D" id="2.60.40.1240">
    <property type="match status" value="1"/>
</dbReference>
<evidence type="ECO:0000313" key="3">
    <source>
        <dbReference type="EMBL" id="MUG72655.1"/>
    </source>
</evidence>
<evidence type="ECO:0000313" key="4">
    <source>
        <dbReference type="Proteomes" id="UP000450917"/>
    </source>
</evidence>
<evidence type="ECO:0000256" key="1">
    <source>
        <dbReference type="ARBA" id="ARBA00022729"/>
    </source>
</evidence>
<dbReference type="EMBL" id="WNZX01000016">
    <property type="protein sequence ID" value="MUG72655.1"/>
    <property type="molecule type" value="Genomic_DNA"/>
</dbReference>
<keyword evidence="1 2" id="KW-0732">Signal</keyword>
<organism evidence="3 4">
    <name type="scientific">Paenibacillus validus</name>
    <dbReference type="NCBI Taxonomy" id="44253"/>
    <lineage>
        <taxon>Bacteria</taxon>
        <taxon>Bacillati</taxon>
        <taxon>Bacillota</taxon>
        <taxon>Bacilli</taxon>
        <taxon>Bacillales</taxon>
        <taxon>Paenibacillaceae</taxon>
        <taxon>Paenibacillus</taxon>
    </lineage>
</organism>
<gene>
    <name evidence="3" type="ORF">GNP93_18450</name>
</gene>
<protein>
    <recommendedName>
        <fullName evidence="5">DUF11 domain-containing protein</fullName>
    </recommendedName>
</protein>